<feature type="transmembrane region" description="Helical" evidence="1">
    <location>
        <begin position="103"/>
        <end position="125"/>
    </location>
</feature>
<feature type="transmembrane region" description="Helical" evidence="1">
    <location>
        <begin position="62"/>
        <end position="82"/>
    </location>
</feature>
<feature type="non-terminal residue" evidence="2">
    <location>
        <position position="185"/>
    </location>
</feature>
<organism evidence="2 3">
    <name type="scientific">Abiotrophia defectiva</name>
    <name type="common">Streptococcus defectivus</name>
    <dbReference type="NCBI Taxonomy" id="46125"/>
    <lineage>
        <taxon>Bacteria</taxon>
        <taxon>Bacillati</taxon>
        <taxon>Bacillota</taxon>
        <taxon>Bacilli</taxon>
        <taxon>Lactobacillales</taxon>
        <taxon>Aerococcaceae</taxon>
        <taxon>Abiotrophia</taxon>
    </lineage>
</organism>
<keyword evidence="1" id="KW-0472">Membrane</keyword>
<evidence type="ECO:0000256" key="1">
    <source>
        <dbReference type="SAM" id="Phobius"/>
    </source>
</evidence>
<proteinExistence type="predicted"/>
<feature type="transmembrane region" description="Helical" evidence="1">
    <location>
        <begin position="165"/>
        <end position="184"/>
    </location>
</feature>
<protein>
    <submittedName>
        <fullName evidence="2">Uncharacterized protein</fullName>
    </submittedName>
</protein>
<evidence type="ECO:0000313" key="3">
    <source>
        <dbReference type="Proteomes" id="UP000757900"/>
    </source>
</evidence>
<keyword evidence="1" id="KW-0812">Transmembrane</keyword>
<comment type="caution">
    <text evidence="2">The sequence shown here is derived from an EMBL/GenBank/DDBJ whole genome shotgun (WGS) entry which is preliminary data.</text>
</comment>
<dbReference type="Proteomes" id="UP000757900">
    <property type="component" value="Unassembled WGS sequence"/>
</dbReference>
<dbReference type="AlphaFoldDB" id="A0A929QT47"/>
<dbReference type="EMBL" id="JABZFV010000159">
    <property type="protein sequence ID" value="MBF0935209.1"/>
    <property type="molecule type" value="Genomic_DNA"/>
</dbReference>
<reference evidence="2" key="1">
    <citation type="submission" date="2020-04" db="EMBL/GenBank/DDBJ databases">
        <title>Deep metagenomics examines the oral microbiome during advanced dental caries in children, revealing novel taxa and co-occurrences with host molecules.</title>
        <authorList>
            <person name="Baker J.L."/>
            <person name="Morton J.T."/>
            <person name="Dinis M."/>
            <person name="Alvarez R."/>
            <person name="Tran N.C."/>
            <person name="Knight R."/>
            <person name="Edlund A."/>
        </authorList>
    </citation>
    <scope>NUCLEOTIDE SEQUENCE</scope>
    <source>
        <strain evidence="2">JCVI_23_bin.16</strain>
    </source>
</reference>
<sequence>MMSIMRALSLHIRQQWTWKRLLPIGLYLLMYSLIVLLPYRRLAAQYQESYPLSIVAILMGSYWYVAIVMIGAILFFSVLPFRNSFQFWLVIKLGYARWMISQVVYVIVSSLAFVCFNVMLIWLLLLPHLNIRLHSWGKLLNALGQARIRPNEMLQGAIQEVAMQYYTPSSALIQTLLLFWLLVIL</sequence>
<gene>
    <name evidence="2" type="ORF">HXK00_06155</name>
</gene>
<keyword evidence="1" id="KW-1133">Transmembrane helix</keyword>
<name>A0A929QT47_ABIDE</name>
<accession>A0A929QT47</accession>
<feature type="transmembrane region" description="Helical" evidence="1">
    <location>
        <begin position="21"/>
        <end position="42"/>
    </location>
</feature>
<evidence type="ECO:0000313" key="2">
    <source>
        <dbReference type="EMBL" id="MBF0935209.1"/>
    </source>
</evidence>